<dbReference type="Proteomes" id="UP000002812">
    <property type="component" value="Unassembled WGS sequence"/>
</dbReference>
<protein>
    <submittedName>
        <fullName evidence="1">Uncharacterized protein</fullName>
    </submittedName>
</protein>
<proteinExistence type="predicted"/>
<comment type="caution">
    <text evidence="1">The sequence shown here is derived from an EMBL/GenBank/DDBJ whole genome shotgun (WGS) entry which is preliminary data.</text>
</comment>
<name>I8TUV6_ASPO3</name>
<dbReference type="AlphaFoldDB" id="I8TUV6"/>
<dbReference type="EMBL" id="AKHY01000140">
    <property type="protein sequence ID" value="EIT78175.1"/>
    <property type="molecule type" value="Genomic_DNA"/>
</dbReference>
<evidence type="ECO:0000313" key="1">
    <source>
        <dbReference type="EMBL" id="EIT78175.1"/>
    </source>
</evidence>
<reference evidence="1 2" key="1">
    <citation type="journal article" date="2012" name="Eukaryot. Cell">
        <title>Draft genome sequence of Aspergillus oryzae strain 3.042.</title>
        <authorList>
            <person name="Zhao G."/>
            <person name="Yao Y."/>
            <person name="Qi W."/>
            <person name="Wang C."/>
            <person name="Hou L."/>
            <person name="Zeng B."/>
            <person name="Cao X."/>
        </authorList>
    </citation>
    <scope>NUCLEOTIDE SEQUENCE [LARGE SCALE GENOMIC DNA]</scope>
    <source>
        <strain evidence="1 2">3.042</strain>
    </source>
</reference>
<reference evidence="2" key="2">
    <citation type="submission" date="2012-06" db="EMBL/GenBank/DDBJ databases">
        <title>Comparative genomic analyses of Aspergillus oryzae 3.042 and A. oryzae RIB40 for soy-sauce fermentation.</title>
        <authorList>
            <person name="Zhao G."/>
            <person name="Hou L."/>
            <person name="Wang C."/>
            <person name="Cao X."/>
        </authorList>
    </citation>
    <scope>NUCLEOTIDE SEQUENCE [LARGE SCALE GENOMIC DNA]</scope>
    <source>
        <strain evidence="2">3.042</strain>
    </source>
</reference>
<dbReference type="HOGENOM" id="CLU_2333283_0_0_1"/>
<sequence length="98" mass="11147">MALRVGVRSVGVVLWSEPNDYGVGVGDVIHYPIASVVILWLDILFSISFPFFGLPKQDFPDGVLIPENKLVYILDTEVLNQPLRVRNTRNRTRPDWPK</sequence>
<gene>
    <name evidence="1" type="ORF">Ao3042_05595</name>
</gene>
<evidence type="ECO:0000313" key="2">
    <source>
        <dbReference type="Proteomes" id="UP000002812"/>
    </source>
</evidence>
<organism evidence="1 2">
    <name type="scientific">Aspergillus oryzae (strain 3.042)</name>
    <name type="common">Yellow koji mold</name>
    <dbReference type="NCBI Taxonomy" id="1160506"/>
    <lineage>
        <taxon>Eukaryota</taxon>
        <taxon>Fungi</taxon>
        <taxon>Dikarya</taxon>
        <taxon>Ascomycota</taxon>
        <taxon>Pezizomycotina</taxon>
        <taxon>Eurotiomycetes</taxon>
        <taxon>Eurotiomycetidae</taxon>
        <taxon>Eurotiales</taxon>
        <taxon>Aspergillaceae</taxon>
        <taxon>Aspergillus</taxon>
        <taxon>Aspergillus subgen. Circumdati</taxon>
    </lineage>
</organism>
<accession>I8TUV6</accession>